<dbReference type="InterPro" id="IPR050093">
    <property type="entry name" value="ABC_SmlMolc_Importer"/>
</dbReference>
<protein>
    <submittedName>
        <fullName evidence="10">ABC transporter ATP-binding protein</fullName>
    </submittedName>
</protein>
<dbReference type="GO" id="GO:0005524">
    <property type="term" value="F:ATP binding"/>
    <property type="evidence" value="ECO:0007669"/>
    <property type="project" value="UniProtKB-KW"/>
</dbReference>
<evidence type="ECO:0000313" key="11">
    <source>
        <dbReference type="Proteomes" id="UP001165393"/>
    </source>
</evidence>
<dbReference type="GO" id="GO:0015408">
    <property type="term" value="F:ABC-type ferric iron transporter activity"/>
    <property type="evidence" value="ECO:0007669"/>
    <property type="project" value="InterPro"/>
</dbReference>
<keyword evidence="8" id="KW-0472">Membrane</keyword>
<comment type="caution">
    <text evidence="10">The sequence shown here is derived from an EMBL/GenBank/DDBJ whole genome shotgun (WGS) entry which is preliminary data.</text>
</comment>
<dbReference type="PANTHER" id="PTHR42781">
    <property type="entry name" value="SPERMIDINE/PUTRESCINE IMPORT ATP-BINDING PROTEIN POTA"/>
    <property type="match status" value="1"/>
</dbReference>
<dbReference type="SMART" id="SM00382">
    <property type="entry name" value="AAA"/>
    <property type="match status" value="1"/>
</dbReference>
<dbReference type="InterPro" id="IPR027417">
    <property type="entry name" value="P-loop_NTPase"/>
</dbReference>
<evidence type="ECO:0000259" key="9">
    <source>
        <dbReference type="PROSITE" id="PS50893"/>
    </source>
</evidence>
<dbReference type="GO" id="GO:0016020">
    <property type="term" value="C:membrane"/>
    <property type="evidence" value="ECO:0007669"/>
    <property type="project" value="InterPro"/>
</dbReference>
<dbReference type="GO" id="GO:0016887">
    <property type="term" value="F:ATP hydrolysis activity"/>
    <property type="evidence" value="ECO:0007669"/>
    <property type="project" value="InterPro"/>
</dbReference>
<dbReference type="Proteomes" id="UP001165393">
    <property type="component" value="Unassembled WGS sequence"/>
</dbReference>
<evidence type="ECO:0000256" key="6">
    <source>
        <dbReference type="ARBA" id="ARBA00023004"/>
    </source>
</evidence>
<dbReference type="InterPro" id="IPR003439">
    <property type="entry name" value="ABC_transporter-like_ATP-bd"/>
</dbReference>
<dbReference type="GO" id="GO:0015697">
    <property type="term" value="P:quaternary ammonium group transport"/>
    <property type="evidence" value="ECO:0007669"/>
    <property type="project" value="UniProtKB-ARBA"/>
</dbReference>
<dbReference type="Pfam" id="PF00005">
    <property type="entry name" value="ABC_tran"/>
    <property type="match status" value="1"/>
</dbReference>
<keyword evidence="11" id="KW-1185">Reference proteome</keyword>
<feature type="domain" description="ABC transporter" evidence="9">
    <location>
        <begin position="8"/>
        <end position="240"/>
    </location>
</feature>
<evidence type="ECO:0000256" key="2">
    <source>
        <dbReference type="ARBA" id="ARBA00022475"/>
    </source>
</evidence>
<dbReference type="Gene3D" id="3.40.50.300">
    <property type="entry name" value="P-loop containing nucleotide triphosphate hydrolases"/>
    <property type="match status" value="1"/>
</dbReference>
<keyword evidence="6" id="KW-0408">Iron</keyword>
<gene>
    <name evidence="10" type="ORF">NAF29_00270</name>
</gene>
<evidence type="ECO:0000256" key="8">
    <source>
        <dbReference type="ARBA" id="ARBA00023136"/>
    </source>
</evidence>
<dbReference type="PANTHER" id="PTHR42781:SF4">
    <property type="entry name" value="SPERMIDINE_PUTRESCINE IMPORT ATP-BINDING PROTEIN POTA"/>
    <property type="match status" value="1"/>
</dbReference>
<keyword evidence="7" id="KW-0406">Ion transport</keyword>
<dbReference type="CDD" id="cd03259">
    <property type="entry name" value="ABC_Carb_Solutes_like"/>
    <property type="match status" value="1"/>
</dbReference>
<dbReference type="InterPro" id="IPR015853">
    <property type="entry name" value="ABC_transpr_FbpC"/>
</dbReference>
<evidence type="ECO:0000256" key="7">
    <source>
        <dbReference type="ARBA" id="ARBA00023065"/>
    </source>
</evidence>
<keyword evidence="2" id="KW-1003">Cell membrane</keyword>
<reference evidence="10 11" key="1">
    <citation type="journal article" date="2013" name="Antonie Van Leeuwenhoek">
        <title>Echinimonas agarilytica gen. nov., sp. nov., a new gammaproteobacterium isolated from the sea urchin Strongylocentrotus intermedius.</title>
        <authorList>
            <person name="Nedashkovskaya O.I."/>
            <person name="Stenkova A.M."/>
            <person name="Zhukova N.V."/>
            <person name="Van Trappen S."/>
            <person name="Lee J.S."/>
            <person name="Kim S.B."/>
        </authorList>
    </citation>
    <scope>NUCLEOTIDE SEQUENCE [LARGE SCALE GENOMIC DNA]</scope>
    <source>
        <strain evidence="10 11">KMM 6351</strain>
    </source>
</reference>
<evidence type="ECO:0000313" key="10">
    <source>
        <dbReference type="EMBL" id="MCM2678105.1"/>
    </source>
</evidence>
<evidence type="ECO:0000256" key="4">
    <source>
        <dbReference type="ARBA" id="ARBA00022741"/>
    </source>
</evidence>
<dbReference type="SUPFAM" id="SSF52540">
    <property type="entry name" value="P-loop containing nucleoside triphosphate hydrolases"/>
    <property type="match status" value="1"/>
</dbReference>
<dbReference type="PROSITE" id="PS00211">
    <property type="entry name" value="ABC_TRANSPORTER_1"/>
    <property type="match status" value="1"/>
</dbReference>
<dbReference type="InterPro" id="IPR003593">
    <property type="entry name" value="AAA+_ATPase"/>
</dbReference>
<dbReference type="InterPro" id="IPR017871">
    <property type="entry name" value="ABC_transporter-like_CS"/>
</dbReference>
<dbReference type="AlphaFoldDB" id="A0AA41W3D3"/>
<keyword evidence="1" id="KW-0813">Transport</keyword>
<evidence type="ECO:0000256" key="1">
    <source>
        <dbReference type="ARBA" id="ARBA00022448"/>
    </source>
</evidence>
<accession>A0AA41W3D3</accession>
<proteinExistence type="predicted"/>
<organism evidence="10 11">
    <name type="scientific">Echinimonas agarilytica</name>
    <dbReference type="NCBI Taxonomy" id="1215918"/>
    <lineage>
        <taxon>Bacteria</taxon>
        <taxon>Pseudomonadati</taxon>
        <taxon>Pseudomonadota</taxon>
        <taxon>Gammaproteobacteria</taxon>
        <taxon>Alteromonadales</taxon>
        <taxon>Echinimonadaceae</taxon>
        <taxon>Echinimonas</taxon>
    </lineage>
</organism>
<dbReference type="RefSeq" id="WP_251259422.1">
    <property type="nucleotide sequence ID" value="NZ_JAMQGP010000001.1"/>
</dbReference>
<evidence type="ECO:0000256" key="5">
    <source>
        <dbReference type="ARBA" id="ARBA00022840"/>
    </source>
</evidence>
<dbReference type="FunFam" id="3.40.50.300:FF:000425">
    <property type="entry name" value="Probable ABC transporter, ATP-binding subunit"/>
    <property type="match status" value="1"/>
</dbReference>
<evidence type="ECO:0000256" key="3">
    <source>
        <dbReference type="ARBA" id="ARBA00022496"/>
    </source>
</evidence>
<keyword evidence="3" id="KW-0410">Iron transport</keyword>
<keyword evidence="5 10" id="KW-0067">ATP-binding</keyword>
<keyword evidence="4" id="KW-0547">Nucleotide-binding</keyword>
<sequence length="351" mass="38415">MKNDAPHLLVNSLQLQLDGHRVLQQVSLELRQGEVNCLLGPSGCGKSTLLKTIAGLLQPCQGEIVMDGTQLSSALGVVAPEQRQIGMVFQDLALFPHMTVAQNICFGLHRQTATEQAQRLRQLLSLIGLEDKANEYPAALSGGQQQRVALARALAPKPKLLLMDEPFSGFDTHLKSVLVPELRQILKHEGITTLIVTHDQQEAFGLADRIAVMQQGTIHQYDAAQALYCKPATEFVATFIGRGILIAGEVQQGVIKTALGQVAPSSTQSFADGTLGQLLVREEMIQYDRNSSITLPVLSRAYCGHHLRYELQLEQQSRIFCHVPADLDVDDMLNSLPVSLISQQAVFFSHA</sequence>
<dbReference type="EMBL" id="JAMQGP010000001">
    <property type="protein sequence ID" value="MCM2678105.1"/>
    <property type="molecule type" value="Genomic_DNA"/>
</dbReference>
<dbReference type="PROSITE" id="PS50893">
    <property type="entry name" value="ABC_TRANSPORTER_2"/>
    <property type="match status" value="1"/>
</dbReference>
<name>A0AA41W3D3_9GAMM</name>